<evidence type="ECO:0000313" key="4">
    <source>
        <dbReference type="Proteomes" id="UP000494165"/>
    </source>
</evidence>
<name>A0A8S1DH50_9INSE</name>
<evidence type="ECO:0000256" key="2">
    <source>
        <dbReference type="SAM" id="SignalP"/>
    </source>
</evidence>
<reference evidence="3 4" key="1">
    <citation type="submission" date="2020-04" db="EMBL/GenBank/DDBJ databases">
        <authorList>
            <person name="Alioto T."/>
            <person name="Alioto T."/>
            <person name="Gomez Garrido J."/>
        </authorList>
    </citation>
    <scope>NUCLEOTIDE SEQUENCE [LARGE SCALE GENOMIC DNA]</scope>
</reference>
<keyword evidence="2" id="KW-0732">Signal</keyword>
<dbReference type="AlphaFoldDB" id="A0A8S1DH50"/>
<evidence type="ECO:0000256" key="1">
    <source>
        <dbReference type="SAM" id="MobiDB-lite"/>
    </source>
</evidence>
<feature type="chain" id="PRO_5035744365" description="C-type lectin domain-containing protein" evidence="2">
    <location>
        <begin position="17"/>
        <end position="483"/>
    </location>
</feature>
<dbReference type="InterPro" id="IPR016187">
    <property type="entry name" value="CTDL_fold"/>
</dbReference>
<protein>
    <recommendedName>
        <fullName evidence="5">C-type lectin domain-containing protein</fullName>
    </recommendedName>
</protein>
<evidence type="ECO:0008006" key="5">
    <source>
        <dbReference type="Google" id="ProtNLM"/>
    </source>
</evidence>
<feature type="region of interest" description="Disordered" evidence="1">
    <location>
        <begin position="63"/>
        <end position="106"/>
    </location>
</feature>
<gene>
    <name evidence="3" type="ORF">CLODIP_2_CD04509</name>
</gene>
<evidence type="ECO:0000313" key="3">
    <source>
        <dbReference type="EMBL" id="CAB3380399.1"/>
    </source>
</evidence>
<sequence length="483" mass="55284">MLALILIYLLCQSALSIDKGSVALSGRKVISISGWHGQTVYLKTAKRRVIIVKCCGKNKCRSTNKTKNTTEQTQLTTTSRSSMQPQKTDFTELQETSTEDATSTATDVETTVQLMTSAETSPPETTQLLEPTTTSHYNFNIHLNKHFHKYFHKYFHKHFNKYFNKHFNKYFNKYFNKHFNKYFNKHFNINHDNYNNHLCPAINCTVNINQQNEVKNFNAVNKYGVLLSVGWVIILCNKKYVHSETTVTLADAYLKCCQWGMKLASFANESDASCARTQFNSEWTWVAATIDGSPSNPRWCTADSSYLLKDFTSTYPTLPGPDYDTIAMSIGSIAFTTKFRDNCSYGNQLGAHDVFQLNFNHYNHVYNFNHFNINHDNYNYHSVTQYGVALSFGYVIILCNKKYVHSFTTRTDSEWSWVATSIDGNPSNPRWCTADSSYLLKDFTSAFPTLPGPEFDAIAMDIGHTTFTYIQSNSTMTWFLCVE</sequence>
<dbReference type="Proteomes" id="UP000494165">
    <property type="component" value="Unassembled WGS sequence"/>
</dbReference>
<dbReference type="EMBL" id="CADEPI010000207">
    <property type="protein sequence ID" value="CAB3380399.1"/>
    <property type="molecule type" value="Genomic_DNA"/>
</dbReference>
<accession>A0A8S1DH50</accession>
<organism evidence="3 4">
    <name type="scientific">Cloeon dipterum</name>
    <dbReference type="NCBI Taxonomy" id="197152"/>
    <lineage>
        <taxon>Eukaryota</taxon>
        <taxon>Metazoa</taxon>
        <taxon>Ecdysozoa</taxon>
        <taxon>Arthropoda</taxon>
        <taxon>Hexapoda</taxon>
        <taxon>Insecta</taxon>
        <taxon>Pterygota</taxon>
        <taxon>Palaeoptera</taxon>
        <taxon>Ephemeroptera</taxon>
        <taxon>Pisciforma</taxon>
        <taxon>Baetidae</taxon>
        <taxon>Cloeon</taxon>
    </lineage>
</organism>
<dbReference type="SUPFAM" id="SSF56436">
    <property type="entry name" value="C-type lectin-like"/>
    <property type="match status" value="1"/>
</dbReference>
<keyword evidence="4" id="KW-1185">Reference proteome</keyword>
<feature type="compositionally biased region" description="Low complexity" evidence="1">
    <location>
        <begin position="65"/>
        <end position="78"/>
    </location>
</feature>
<feature type="compositionally biased region" description="Polar residues" evidence="1">
    <location>
        <begin position="79"/>
        <end position="95"/>
    </location>
</feature>
<comment type="caution">
    <text evidence="3">The sequence shown here is derived from an EMBL/GenBank/DDBJ whole genome shotgun (WGS) entry which is preliminary data.</text>
</comment>
<proteinExistence type="predicted"/>
<feature type="signal peptide" evidence="2">
    <location>
        <begin position="1"/>
        <end position="16"/>
    </location>
</feature>